<name>A0A1Q9HQC5_9VIBR</name>
<sequence>MEFTSASEAHFEAISQLISSPEELYSVCPSASYPWDYNQINDISKVRSDLTVCLIDNQVVAFGNLYDVKPSESAFIGNIVVSEAYKGQGIGRALIEHLSLKCTEVYQAIPYLSVFNYNTRALLLYIKLGFEPYSAESRLSHDGETVVLLHMRKQPEYNKPQ</sequence>
<gene>
    <name evidence="2" type="ORF">BIY22_00790</name>
</gene>
<protein>
    <submittedName>
        <fullName evidence="2">GNAT family N-acetyltransferase</fullName>
    </submittedName>
</protein>
<proteinExistence type="predicted"/>
<dbReference type="STRING" id="1381081.BIY22_00790"/>
<feature type="domain" description="N-acetyltransferase" evidence="1">
    <location>
        <begin position="1"/>
        <end position="156"/>
    </location>
</feature>
<comment type="caution">
    <text evidence="2">The sequence shown here is derived from an EMBL/GenBank/DDBJ whole genome shotgun (WGS) entry which is preliminary data.</text>
</comment>
<dbReference type="OrthoDB" id="510731at2"/>
<evidence type="ECO:0000259" key="1">
    <source>
        <dbReference type="PROSITE" id="PS51186"/>
    </source>
</evidence>
<dbReference type="SUPFAM" id="SSF55729">
    <property type="entry name" value="Acyl-CoA N-acyltransferases (Nat)"/>
    <property type="match status" value="1"/>
</dbReference>
<dbReference type="RefSeq" id="WP_075705695.1">
    <property type="nucleotide sequence ID" value="NZ_MJMJ01000001.1"/>
</dbReference>
<organism evidence="2 3">
    <name type="scientific">Vibrio panuliri</name>
    <dbReference type="NCBI Taxonomy" id="1381081"/>
    <lineage>
        <taxon>Bacteria</taxon>
        <taxon>Pseudomonadati</taxon>
        <taxon>Pseudomonadota</taxon>
        <taxon>Gammaproteobacteria</taxon>
        <taxon>Vibrionales</taxon>
        <taxon>Vibrionaceae</taxon>
        <taxon>Vibrio</taxon>
    </lineage>
</organism>
<dbReference type="InterPro" id="IPR000182">
    <property type="entry name" value="GNAT_dom"/>
</dbReference>
<dbReference type="Gene3D" id="3.40.630.30">
    <property type="match status" value="1"/>
</dbReference>
<dbReference type="EMBL" id="MJMJ01000001">
    <property type="protein sequence ID" value="OLQ93060.1"/>
    <property type="molecule type" value="Genomic_DNA"/>
</dbReference>
<dbReference type="InterPro" id="IPR016181">
    <property type="entry name" value="Acyl_CoA_acyltransferase"/>
</dbReference>
<accession>A0A1Q9HQC5</accession>
<dbReference type="Proteomes" id="UP000186313">
    <property type="component" value="Unassembled WGS sequence"/>
</dbReference>
<evidence type="ECO:0000313" key="3">
    <source>
        <dbReference type="Proteomes" id="UP000186313"/>
    </source>
</evidence>
<evidence type="ECO:0000313" key="2">
    <source>
        <dbReference type="EMBL" id="OLQ93060.1"/>
    </source>
</evidence>
<dbReference type="GO" id="GO:0016747">
    <property type="term" value="F:acyltransferase activity, transferring groups other than amino-acyl groups"/>
    <property type="evidence" value="ECO:0007669"/>
    <property type="project" value="InterPro"/>
</dbReference>
<dbReference type="CDD" id="cd04301">
    <property type="entry name" value="NAT_SF"/>
    <property type="match status" value="1"/>
</dbReference>
<reference evidence="2 3" key="1">
    <citation type="submission" date="2016-09" db="EMBL/GenBank/DDBJ databases">
        <title>Genomic Taxonomy of the Vibrionaceae.</title>
        <authorList>
            <person name="Gonzalez-Castillo A."/>
            <person name="Gomez-Gil B."/>
            <person name="Enciso-Ibarra K."/>
        </authorList>
    </citation>
    <scope>NUCLEOTIDE SEQUENCE [LARGE SCALE GENOMIC DNA]</scope>
    <source>
        <strain evidence="2 3">CAIM 703</strain>
    </source>
</reference>
<keyword evidence="2" id="KW-0808">Transferase</keyword>
<dbReference type="PROSITE" id="PS51186">
    <property type="entry name" value="GNAT"/>
    <property type="match status" value="1"/>
</dbReference>
<dbReference type="AlphaFoldDB" id="A0A1Q9HQC5"/>
<dbReference type="Pfam" id="PF00583">
    <property type="entry name" value="Acetyltransf_1"/>
    <property type="match status" value="1"/>
</dbReference>